<feature type="compositionally biased region" description="Polar residues" evidence="3">
    <location>
        <begin position="602"/>
        <end position="611"/>
    </location>
</feature>
<feature type="coiled-coil region" evidence="2">
    <location>
        <begin position="922"/>
        <end position="1069"/>
    </location>
</feature>
<dbReference type="OrthoDB" id="10252174at2759"/>
<feature type="compositionally biased region" description="Polar residues" evidence="3">
    <location>
        <begin position="1366"/>
        <end position="1379"/>
    </location>
</feature>
<dbReference type="EMBL" id="LT594633">
    <property type="protein sequence ID" value="SCO93987.1"/>
    <property type="molecule type" value="Genomic_DNA"/>
</dbReference>
<feature type="region of interest" description="Disordered" evidence="3">
    <location>
        <begin position="637"/>
        <end position="713"/>
    </location>
</feature>
<dbReference type="PANTHER" id="PTHR10331">
    <property type="entry name" value="T COMPLEX PROTEIN 10"/>
    <property type="match status" value="1"/>
</dbReference>
<dbReference type="Proteomes" id="UP000219813">
    <property type="component" value="Chromosome 12"/>
</dbReference>
<keyword evidence="5" id="KW-1185">Reference proteome</keyword>
<comment type="similarity">
    <text evidence="1">Belongs to the TCP10 family.</text>
</comment>
<reference evidence="4 5" key="1">
    <citation type="submission" date="2016-06" db="EMBL/GenBank/DDBJ databases">
        <authorList>
            <consortium name="Pathogen Informatics"/>
        </authorList>
    </citation>
    <scope>NUCLEOTIDE SEQUENCE [LARGE SCALE GENOMIC DNA]</scope>
</reference>
<evidence type="ECO:0000256" key="2">
    <source>
        <dbReference type="SAM" id="Coils"/>
    </source>
</evidence>
<dbReference type="InterPro" id="IPR026581">
    <property type="entry name" value="TCP10L/CENPJ"/>
</dbReference>
<feature type="region of interest" description="Disordered" evidence="3">
    <location>
        <begin position="599"/>
        <end position="618"/>
    </location>
</feature>
<accession>A0A1D3SQ19</accession>
<dbReference type="RefSeq" id="XP_028863264.1">
    <property type="nucleotide sequence ID" value="XM_029006813.1"/>
</dbReference>
<proteinExistence type="inferred from homology"/>
<feature type="compositionally biased region" description="Basic and acidic residues" evidence="3">
    <location>
        <begin position="795"/>
        <end position="809"/>
    </location>
</feature>
<feature type="compositionally biased region" description="Low complexity" evidence="3">
    <location>
        <begin position="1510"/>
        <end position="1535"/>
    </location>
</feature>
<feature type="compositionally biased region" description="Basic and acidic residues" evidence="3">
    <location>
        <begin position="1380"/>
        <end position="1400"/>
    </location>
</feature>
<feature type="region of interest" description="Disordered" evidence="3">
    <location>
        <begin position="243"/>
        <end position="306"/>
    </location>
</feature>
<feature type="compositionally biased region" description="Polar residues" evidence="3">
    <location>
        <begin position="893"/>
        <end position="904"/>
    </location>
</feature>
<feature type="compositionally biased region" description="Basic and acidic residues" evidence="3">
    <location>
        <begin position="905"/>
        <end position="915"/>
    </location>
</feature>
<feature type="compositionally biased region" description="Low complexity" evidence="3">
    <location>
        <begin position="642"/>
        <end position="700"/>
    </location>
</feature>
<evidence type="ECO:0000256" key="3">
    <source>
        <dbReference type="SAM" id="MobiDB-lite"/>
    </source>
</evidence>
<feature type="region of interest" description="Disordered" evidence="3">
    <location>
        <begin position="795"/>
        <end position="814"/>
    </location>
</feature>
<sequence length="1699" mass="197368">MKKSNDVFDDYYDVYEENWTHDTFGELEYTQSLEKNIRKKLNKEDSKQNLFFCTHDKTKINNSNEVKLNKSDIVEKTNEVNKKFIDNEKINASFKFNSKIESDKENVDKNKLENNLHRKSDKIYREKMDNQISNKLDKEKRIDQELYLFKDIYEELEKSKNDSKENYSYDEGSSKRNNHHFLENLEFISSNNESDSAEVHSSNLFNIDDSAMSIWDGLNDNDNEKYSYGNDIYDNDNFDKRFSNNEYGNIEHNDQEHDDKEKDDKTQNDKKQNDKKQNDKKQNDKTQNDKKQNDKKQDDKKQDDKVHAHKEYINNEQTDNAHSRYKGSSLSISKNKYNKDIEDKEYYLKPSSSFSNFLKENLDINADEEDDDILNYLKKKNNNLEDKNINLHDELDNVYDKHVDNERVCDDHVDDDHIDDVHDGDIVSIFSDNLKEDINIHDDHVNIKSNRKFMKKDKSIYTDSCKHHEQSTSCGNNTFLNEHTIPDIDNTHVRNGIINSASYLFNSGYSSMNNANFVDNNAYSSVNNNNYVHNGGSYDSLNNGSCVDSHYTYNSRNNKDFVNNNISRNINNIDCLDKTTNSFLNNTDTIVRNKEAYDSHSDNSLYSNVSNHNKRNKNMSENTNIISLEGIKNNGLGKNSVHESSNINNSISKVSDNSTSKVSNNSTSKVSDNSTSKVSNNSTSKVSDNSTSKVSDNSTTDNHEKNTSKKSSNTFFEQKYKNFKFKKKQAKENLCITDEPILSTQDDVTTTRVKRRNTSSSNNKMVKNLSPYKNSKCAYSENKENKKNVFVRSIKQDDSSSLKRGRDNENVGAVCNSNDSTDIIVDLNDEESWDDIDNTNMIKDDLKTKGIVTILRERLKKSKINSENRATEKGLSGKSVSEKGALVKAVTQKGPNRNNNSEKTGTGKRDLNYEKTEECKDSDKLKELGDELRNQINKLEKEQGKVKKLEYELIAKSAEMELEREEMKNKMEEEKNKMMKTIEEEKKKWNKEKKRIENEVDKQRNIIMNKRKLTNEIAMFKNKIKELEEKLETEKKHHKVLVDNLKKKVENLKKENEKLRTELKISDEYRNKLESYQQKTIMKLATTVVNEKKLNKHFGHSDSEEYHYNAPSDIQLMEDKDTMDTLCTPNNNQLQKHKTNVRLGEKNKKKSLQYTDKIEQYKHSSDSESSNEIKKIIYDKNKKMQNELDIIYESSNSDNNKYYKNELQKDDSGINISNDNFKKNEKKRNKVTLDKLFAVHKEDTKSSSSVLKDEAYINKNLNKMKSIIQKNNNNRLSSDKLKNEEENSSLTASEHVKNSKEFFFENIKKANDKYSKQIRITYNDHEEQSNQNEYGKKTSYLNNYTTTSRKEKEKIKKAKNSNQMFDNLNKNISSGNSSTKDGDVKGNHYLNDPKRESISRNKNDNIASTLLKYKKNQKTSNCNVINTSKEVGKNTHDEYPINISKIGREMRINTNRNCLNSNLTYDMLSKHQGGEDNYPPDAFNHVYNSKNQNNDASSTIRNTLERGNVSKKNGIYNNNNNSNKNGNNNSNSKDSSNNCLNPFGKNWSFIMNFNFDELFNICENVIESIFSSSKKIKYRQAFIDGKVETLFDDGLKIIEKNRNKKIIDPSNLTIYLYPSKDYKAKLPNSYTLFRFVNKGIYQVNIPNKCQLNKFPSGQIDCKYSDGHMQILFCDGKRKEILPNKEEYTILRNGTIKKLN</sequence>
<evidence type="ECO:0000256" key="1">
    <source>
        <dbReference type="ARBA" id="ARBA00005627"/>
    </source>
</evidence>
<protein>
    <submittedName>
        <fullName evidence="4">Spindle assembly abnormal protein 4, putative</fullName>
    </submittedName>
</protein>
<dbReference type="KEGG" id="pmal:PMUG01_12058400"/>
<feature type="coiled-coil region" evidence="2">
    <location>
        <begin position="374"/>
        <end position="401"/>
    </location>
</feature>
<gene>
    <name evidence="4" type="primary">SAS4</name>
    <name evidence="4" type="ORF">PMUG01_12058400</name>
</gene>
<feature type="compositionally biased region" description="Polar residues" evidence="3">
    <location>
        <begin position="1486"/>
        <end position="1502"/>
    </location>
</feature>
<keyword evidence="2" id="KW-0175">Coiled coil</keyword>
<organism evidence="4 5">
    <name type="scientific">Plasmodium malariae</name>
    <dbReference type="NCBI Taxonomy" id="5858"/>
    <lineage>
        <taxon>Eukaryota</taxon>
        <taxon>Sar</taxon>
        <taxon>Alveolata</taxon>
        <taxon>Apicomplexa</taxon>
        <taxon>Aconoidasida</taxon>
        <taxon>Haemosporida</taxon>
        <taxon>Plasmodiidae</taxon>
        <taxon>Plasmodium</taxon>
        <taxon>Plasmodium (Plasmodium)</taxon>
    </lineage>
</organism>
<feature type="region of interest" description="Disordered" evidence="3">
    <location>
        <begin position="1271"/>
        <end position="1293"/>
    </location>
</feature>
<evidence type="ECO:0000313" key="5">
    <source>
        <dbReference type="Proteomes" id="UP000219813"/>
    </source>
</evidence>
<dbReference type="VEuPathDB" id="PlasmoDB:PmUG01_12058400"/>
<dbReference type="PANTHER" id="PTHR10331:SF6">
    <property type="entry name" value="SPINDLE ASSEMBLY ABNORMAL 4"/>
    <property type="match status" value="1"/>
</dbReference>
<dbReference type="OMA" id="LYPSKDY"/>
<feature type="region of interest" description="Disordered" evidence="3">
    <location>
        <begin position="1471"/>
        <end position="1535"/>
    </location>
</feature>
<name>A0A1D3SQ19_PLAMA</name>
<feature type="region of interest" description="Disordered" evidence="3">
    <location>
        <begin position="1366"/>
        <end position="1400"/>
    </location>
</feature>
<dbReference type="GeneID" id="39870573"/>
<evidence type="ECO:0000313" key="4">
    <source>
        <dbReference type="EMBL" id="SCO93987.1"/>
    </source>
</evidence>
<feature type="region of interest" description="Disordered" evidence="3">
    <location>
        <begin position="889"/>
        <end position="915"/>
    </location>
</feature>